<dbReference type="AlphaFoldDB" id="A0A5J4P3T1"/>
<dbReference type="Pfam" id="PF14604">
    <property type="entry name" value="SH3_9"/>
    <property type="match status" value="1"/>
</dbReference>
<evidence type="ECO:0000313" key="5">
    <source>
        <dbReference type="Proteomes" id="UP000324629"/>
    </source>
</evidence>
<evidence type="ECO:0000259" key="3">
    <source>
        <dbReference type="PROSITE" id="PS50002"/>
    </source>
</evidence>
<organism evidence="4 5">
    <name type="scientific">Paragonimus westermani</name>
    <dbReference type="NCBI Taxonomy" id="34504"/>
    <lineage>
        <taxon>Eukaryota</taxon>
        <taxon>Metazoa</taxon>
        <taxon>Spiralia</taxon>
        <taxon>Lophotrochozoa</taxon>
        <taxon>Platyhelminthes</taxon>
        <taxon>Trematoda</taxon>
        <taxon>Digenea</taxon>
        <taxon>Plagiorchiida</taxon>
        <taxon>Troglotremata</taxon>
        <taxon>Troglotrematidae</taxon>
        <taxon>Paragonimus</taxon>
    </lineage>
</organism>
<name>A0A5J4P3T1_9TREM</name>
<protein>
    <recommendedName>
        <fullName evidence="3">SH3 domain-containing protein</fullName>
    </recommendedName>
</protein>
<keyword evidence="1 2" id="KW-0728">SH3 domain</keyword>
<keyword evidence="5" id="KW-1185">Reference proteome</keyword>
<gene>
    <name evidence="4" type="ORF">DEA37_0003282</name>
</gene>
<dbReference type="SUPFAM" id="SSF50044">
    <property type="entry name" value="SH3-domain"/>
    <property type="match status" value="1"/>
</dbReference>
<accession>A0A5J4P3T1</accession>
<evidence type="ECO:0000256" key="1">
    <source>
        <dbReference type="ARBA" id="ARBA00022443"/>
    </source>
</evidence>
<feature type="domain" description="SH3" evidence="3">
    <location>
        <begin position="31"/>
        <end position="91"/>
    </location>
</feature>
<dbReference type="SMART" id="SM00326">
    <property type="entry name" value="SH3"/>
    <property type="match status" value="1"/>
</dbReference>
<dbReference type="InterPro" id="IPR001452">
    <property type="entry name" value="SH3_domain"/>
</dbReference>
<reference evidence="4 5" key="1">
    <citation type="journal article" date="2019" name="Gigascience">
        <title>Whole-genome sequence of the oriental lung fluke Paragonimus westermani.</title>
        <authorList>
            <person name="Oey H."/>
            <person name="Zakrzewski M."/>
            <person name="Narain K."/>
            <person name="Devi K.R."/>
            <person name="Agatsuma T."/>
            <person name="Nawaratna S."/>
            <person name="Gobert G.N."/>
            <person name="Jones M.K."/>
            <person name="Ragan M.A."/>
            <person name="McManus D.P."/>
            <person name="Krause L."/>
        </authorList>
    </citation>
    <scope>NUCLEOTIDE SEQUENCE [LARGE SCALE GENOMIC DNA]</scope>
    <source>
        <strain evidence="4 5">IND2009</strain>
    </source>
</reference>
<evidence type="ECO:0000313" key="4">
    <source>
        <dbReference type="EMBL" id="KAA3682447.1"/>
    </source>
</evidence>
<evidence type="ECO:0000256" key="2">
    <source>
        <dbReference type="PROSITE-ProRule" id="PRU00192"/>
    </source>
</evidence>
<dbReference type="Proteomes" id="UP000324629">
    <property type="component" value="Unassembled WGS sequence"/>
</dbReference>
<comment type="caution">
    <text evidence="4">The sequence shown here is derived from an EMBL/GenBank/DDBJ whole genome shotgun (WGS) entry which is preliminary data.</text>
</comment>
<proteinExistence type="predicted"/>
<dbReference type="EMBL" id="QNGE01000013">
    <property type="protein sequence ID" value="KAA3682447.1"/>
    <property type="molecule type" value="Genomic_DNA"/>
</dbReference>
<dbReference type="PROSITE" id="PS50002">
    <property type="entry name" value="SH3"/>
    <property type="match status" value="1"/>
</dbReference>
<dbReference type="InterPro" id="IPR036028">
    <property type="entry name" value="SH3-like_dom_sf"/>
</dbReference>
<sequence length="103" mass="11735">MARPAARAVWHPPNVGLDRIPTSCRDVPLNIRPFEAVASQTFDEADRLGLESGDVVVVLDGRPDQFWWRGQNKRTGELGAFPRSIVKRYGNLSREHYYPLFLN</sequence>
<dbReference type="Gene3D" id="2.30.30.40">
    <property type="entry name" value="SH3 Domains"/>
    <property type="match status" value="1"/>
</dbReference>